<dbReference type="EMBL" id="QSSQ01000007">
    <property type="protein sequence ID" value="RGM05286.1"/>
    <property type="molecule type" value="Genomic_DNA"/>
</dbReference>
<evidence type="ECO:0000313" key="4">
    <source>
        <dbReference type="EMBL" id="RGM05286.1"/>
    </source>
</evidence>
<dbReference type="AlphaFoldDB" id="A0A174DL04"/>
<dbReference type="Proteomes" id="UP000261257">
    <property type="component" value="Unassembled WGS sequence"/>
</dbReference>
<proteinExistence type="predicted"/>
<dbReference type="Proteomes" id="UP000095651">
    <property type="component" value="Unassembled WGS sequence"/>
</dbReference>
<dbReference type="EMBL" id="CYZE01000005">
    <property type="protein sequence ID" value="CUO25877.1"/>
    <property type="molecule type" value="Genomic_DNA"/>
</dbReference>
<name>A0A174DL04_9FIRM</name>
<protein>
    <submittedName>
        <fullName evidence="3">Putative acetyltransferases and hydrolases with the alpha/beta hydrolase Fold</fullName>
        <ecNumber evidence="3">3.1.1.3</ecNumber>
    </submittedName>
    <submittedName>
        <fullName evidence="4">Triacylglycerol lipase</fullName>
    </submittedName>
</protein>
<dbReference type="EC" id="3.1.1.3" evidence="3"/>
<keyword evidence="3" id="KW-0378">Hydrolase</keyword>
<evidence type="ECO:0000313" key="5">
    <source>
        <dbReference type="Proteomes" id="UP000095651"/>
    </source>
</evidence>
<gene>
    <name evidence="3" type="primary">fold5</name>
    <name evidence="4" type="ORF">DXC39_10705</name>
    <name evidence="3" type="ORF">ERS852407_02265</name>
</gene>
<keyword evidence="1" id="KW-0472">Membrane</keyword>
<dbReference type="Pfam" id="PF05057">
    <property type="entry name" value="DUF676"/>
    <property type="match status" value="1"/>
</dbReference>
<keyword evidence="3" id="KW-0808">Transferase</keyword>
<feature type="transmembrane region" description="Helical" evidence="1">
    <location>
        <begin position="156"/>
        <end position="176"/>
    </location>
</feature>
<dbReference type="RefSeq" id="WP_055655112.1">
    <property type="nucleotide sequence ID" value="NZ_CABIXC010000005.1"/>
</dbReference>
<reference evidence="3 5" key="1">
    <citation type="submission" date="2015-09" db="EMBL/GenBank/DDBJ databases">
        <authorList>
            <consortium name="Pathogen Informatics"/>
        </authorList>
    </citation>
    <scope>NUCLEOTIDE SEQUENCE [LARGE SCALE GENOMIC DNA]</scope>
    <source>
        <strain evidence="3 5">2789STDY5608850</strain>
    </source>
</reference>
<dbReference type="InterPro" id="IPR007751">
    <property type="entry name" value="DUF676_lipase-like"/>
</dbReference>
<dbReference type="PANTHER" id="PTHR11440">
    <property type="entry name" value="LECITHIN-CHOLESTEROL ACYLTRANSFERASE-RELATED"/>
    <property type="match status" value="1"/>
</dbReference>
<keyword evidence="1" id="KW-1133">Transmembrane helix</keyword>
<feature type="transmembrane region" description="Helical" evidence="1">
    <location>
        <begin position="12"/>
        <end position="30"/>
    </location>
</feature>
<dbReference type="SUPFAM" id="SSF53474">
    <property type="entry name" value="alpha/beta-Hydrolases"/>
    <property type="match status" value="1"/>
</dbReference>
<dbReference type="Gene3D" id="3.40.50.1820">
    <property type="entry name" value="alpha/beta hydrolase"/>
    <property type="match status" value="1"/>
</dbReference>
<reference evidence="4 6" key="2">
    <citation type="submission" date="2018-08" db="EMBL/GenBank/DDBJ databases">
        <title>A genome reference for cultivated species of the human gut microbiota.</title>
        <authorList>
            <person name="Zou Y."/>
            <person name="Xue W."/>
            <person name="Luo G."/>
        </authorList>
    </citation>
    <scope>NUCLEOTIDE SEQUENCE [LARGE SCALE GENOMIC DNA]</scope>
    <source>
        <strain evidence="4 6">TF05-11AC</strain>
    </source>
</reference>
<feature type="transmembrane region" description="Helical" evidence="1">
    <location>
        <begin position="116"/>
        <end position="136"/>
    </location>
</feature>
<feature type="transmembrane region" description="Helical" evidence="1">
    <location>
        <begin position="83"/>
        <end position="104"/>
    </location>
</feature>
<evidence type="ECO:0000313" key="6">
    <source>
        <dbReference type="Proteomes" id="UP000261257"/>
    </source>
</evidence>
<accession>A0A174DL04</accession>
<evidence type="ECO:0000259" key="2">
    <source>
        <dbReference type="Pfam" id="PF05057"/>
    </source>
</evidence>
<dbReference type="InterPro" id="IPR029058">
    <property type="entry name" value="AB_hydrolase_fold"/>
</dbReference>
<evidence type="ECO:0000256" key="1">
    <source>
        <dbReference type="SAM" id="Phobius"/>
    </source>
</evidence>
<sequence>MKAKRLLRKLYLALMIAAVSNLPLLVYGLFTGRLMEGTIQPQPAAAVVGAILLGICWLYFNIRPYHDSNHAKLRLVIMRGGRTLGFAAIYGILVQCLIAFVLYPRLLHGSAEAAEWPVGVLIGNMVFAAAALLVLLWNGILRMYLTSARLRVRMRLLMLLAMWIPIVNLAVLLHAMRLVRAEYDFACYKESVRSTRVESDLCRTKYPLIMVHGVGFRDLRYFNYWGRIPRELSRLGATVYYGNQEALGTITYNAEDIRKKILEVVKETGCEKVNIIAHSKGGLDARYAISKLGMAPYTASLTTVSTPHHGCRFVDYAVRLPEGLYRLVSKCFDRTFSRFGDKNPDFYTATHQFSTESSRAFNESVPDASGVYYQSYASKMRDCFSDPLLWIPYCLIKPLEGDNDGLVSTESARWGEFRTVFASSSHRGISHGDMIDLKREDYKGFDVVECYVQIVSELVKKGF</sequence>
<keyword evidence="1" id="KW-0812">Transmembrane</keyword>
<feature type="domain" description="DUF676" evidence="2">
    <location>
        <begin position="248"/>
        <end position="317"/>
    </location>
</feature>
<organism evidence="3 5">
    <name type="scientific">Hungatella hathewayi</name>
    <dbReference type="NCBI Taxonomy" id="154046"/>
    <lineage>
        <taxon>Bacteria</taxon>
        <taxon>Bacillati</taxon>
        <taxon>Bacillota</taxon>
        <taxon>Clostridia</taxon>
        <taxon>Lachnospirales</taxon>
        <taxon>Lachnospiraceae</taxon>
        <taxon>Hungatella</taxon>
    </lineage>
</organism>
<feature type="transmembrane region" description="Helical" evidence="1">
    <location>
        <begin position="42"/>
        <end position="62"/>
    </location>
</feature>
<evidence type="ECO:0000313" key="3">
    <source>
        <dbReference type="EMBL" id="CUO25877.1"/>
    </source>
</evidence>
<dbReference type="GO" id="GO:0004806">
    <property type="term" value="F:triacylglycerol lipase activity"/>
    <property type="evidence" value="ECO:0007669"/>
    <property type="project" value="UniProtKB-EC"/>
</dbReference>
<dbReference type="GO" id="GO:0016740">
    <property type="term" value="F:transferase activity"/>
    <property type="evidence" value="ECO:0007669"/>
    <property type="project" value="UniProtKB-KW"/>
</dbReference>